<reference evidence="9" key="1">
    <citation type="submission" date="2021-04" db="EMBL/GenBank/DDBJ databases">
        <title>The complete genome sequence of Caulobacter sp. S6.</title>
        <authorList>
            <person name="Tang Y."/>
            <person name="Ouyang W."/>
            <person name="Liu Q."/>
            <person name="Huang B."/>
            <person name="Guo Z."/>
            <person name="Lei P."/>
        </authorList>
    </citation>
    <scope>NUCLEOTIDE SEQUENCE</scope>
    <source>
        <strain evidence="9">S6</strain>
    </source>
</reference>
<dbReference type="Pfam" id="PF01641">
    <property type="entry name" value="SelR"/>
    <property type="match status" value="1"/>
</dbReference>
<dbReference type="GO" id="GO:0033743">
    <property type="term" value="F:peptide-methionine (R)-S-oxide reductase activity"/>
    <property type="evidence" value="ECO:0007669"/>
    <property type="project" value="UniProtKB-UniRule"/>
</dbReference>
<sequence length="164" mass="17614">MTDTASAPARSESGFDLTPPPAADLARLEAGLTPEERDVLLHHGTEAPFCGGLLNNKASGVYCCRLCGLPLFRAQTKFDSGTGWPSFYAPIDKAHVRSVQDNSYGMVRIETRCARCDSHQGHVFPDGPPPTRLRFCINSVSLSFVEDGAALPDPLGRGDRLPSA</sequence>
<keyword evidence="2 6" id="KW-0479">Metal-binding</keyword>
<evidence type="ECO:0000256" key="2">
    <source>
        <dbReference type="ARBA" id="ARBA00022723"/>
    </source>
</evidence>
<proteinExistence type="inferred from homology"/>
<dbReference type="GO" id="GO:0005737">
    <property type="term" value="C:cytoplasm"/>
    <property type="evidence" value="ECO:0007669"/>
    <property type="project" value="TreeGrafter"/>
</dbReference>
<feature type="binding site" evidence="6">
    <location>
        <position position="116"/>
    </location>
    <ligand>
        <name>Zn(2+)</name>
        <dbReference type="ChEBI" id="CHEBI:29105"/>
    </ligand>
</feature>
<dbReference type="PANTHER" id="PTHR10173:SF52">
    <property type="entry name" value="METHIONINE-R-SULFOXIDE REDUCTASE B1"/>
    <property type="match status" value="1"/>
</dbReference>
<protein>
    <recommendedName>
        <fullName evidence="6">Peptide methionine sulfoxide reductase MsrB</fullName>
        <ecNumber evidence="6">1.8.4.12</ecNumber>
    </recommendedName>
    <alternativeName>
        <fullName evidence="6">Peptide-methionine (R)-S-oxide reductase</fullName>
    </alternativeName>
</protein>
<name>A0A975IV46_9CAUL</name>
<evidence type="ECO:0000256" key="6">
    <source>
        <dbReference type="HAMAP-Rule" id="MF_01400"/>
    </source>
</evidence>
<dbReference type="PROSITE" id="PS51790">
    <property type="entry name" value="MSRB"/>
    <property type="match status" value="1"/>
</dbReference>
<dbReference type="NCBIfam" id="TIGR00357">
    <property type="entry name" value="peptide-methionine (R)-S-oxide reductase MsrB"/>
    <property type="match status" value="1"/>
</dbReference>
<dbReference type="FunFam" id="2.170.150.20:FF:000001">
    <property type="entry name" value="Peptide methionine sulfoxide reductase MsrB"/>
    <property type="match status" value="1"/>
</dbReference>
<comment type="similarity">
    <text evidence="1 6">Belongs to the MsrB Met sulfoxide reductase family.</text>
</comment>
<evidence type="ECO:0000256" key="7">
    <source>
        <dbReference type="SAM" id="MobiDB-lite"/>
    </source>
</evidence>
<dbReference type="GO" id="GO:0030091">
    <property type="term" value="P:protein repair"/>
    <property type="evidence" value="ECO:0007669"/>
    <property type="project" value="InterPro"/>
</dbReference>
<accession>A0A975IV46</accession>
<keyword evidence="10" id="KW-1185">Reference proteome</keyword>
<dbReference type="KEGG" id="caul:KCG34_01660"/>
<keyword evidence="3 6" id="KW-0862">Zinc</keyword>
<evidence type="ECO:0000259" key="8">
    <source>
        <dbReference type="PROSITE" id="PS51790"/>
    </source>
</evidence>
<evidence type="ECO:0000256" key="3">
    <source>
        <dbReference type="ARBA" id="ARBA00022833"/>
    </source>
</evidence>
<feature type="region of interest" description="Disordered" evidence="7">
    <location>
        <begin position="1"/>
        <end position="21"/>
    </location>
</feature>
<dbReference type="Proteomes" id="UP000676409">
    <property type="component" value="Chromosome"/>
</dbReference>
<organism evidence="9 10">
    <name type="scientific">Phenylobacterium montanum</name>
    <dbReference type="NCBI Taxonomy" id="2823693"/>
    <lineage>
        <taxon>Bacteria</taxon>
        <taxon>Pseudomonadati</taxon>
        <taxon>Pseudomonadota</taxon>
        <taxon>Alphaproteobacteria</taxon>
        <taxon>Caulobacterales</taxon>
        <taxon>Caulobacteraceae</taxon>
        <taxon>Phenylobacterium</taxon>
    </lineage>
</organism>
<comment type="cofactor">
    <cofactor evidence="6">
        <name>Zn(2+)</name>
        <dbReference type="ChEBI" id="CHEBI:29105"/>
    </cofactor>
    <text evidence="6">Binds 1 zinc ion per subunit. The zinc ion is important for the structural integrity of the protein.</text>
</comment>
<keyword evidence="4 6" id="KW-0560">Oxidoreductase</keyword>
<dbReference type="GO" id="GO:0008270">
    <property type="term" value="F:zinc ion binding"/>
    <property type="evidence" value="ECO:0007669"/>
    <property type="project" value="UniProtKB-UniRule"/>
</dbReference>
<dbReference type="Gene3D" id="2.170.150.20">
    <property type="entry name" value="Peptide methionine sulfoxide reductase"/>
    <property type="match status" value="1"/>
</dbReference>
<dbReference type="PANTHER" id="PTHR10173">
    <property type="entry name" value="METHIONINE SULFOXIDE REDUCTASE"/>
    <property type="match status" value="1"/>
</dbReference>
<comment type="catalytic activity">
    <reaction evidence="5 6">
        <text>L-methionyl-[protein] + [thioredoxin]-disulfide + H2O = L-methionyl-(R)-S-oxide-[protein] + [thioredoxin]-dithiol</text>
        <dbReference type="Rhea" id="RHEA:24164"/>
        <dbReference type="Rhea" id="RHEA-COMP:10698"/>
        <dbReference type="Rhea" id="RHEA-COMP:10700"/>
        <dbReference type="Rhea" id="RHEA-COMP:12313"/>
        <dbReference type="Rhea" id="RHEA-COMP:12314"/>
        <dbReference type="ChEBI" id="CHEBI:15377"/>
        <dbReference type="ChEBI" id="CHEBI:16044"/>
        <dbReference type="ChEBI" id="CHEBI:29950"/>
        <dbReference type="ChEBI" id="CHEBI:45764"/>
        <dbReference type="ChEBI" id="CHEBI:50058"/>
        <dbReference type="EC" id="1.8.4.12"/>
    </reaction>
</comment>
<feature type="domain" description="MsrB" evidence="8">
    <location>
        <begin position="25"/>
        <end position="147"/>
    </location>
</feature>
<evidence type="ECO:0000256" key="1">
    <source>
        <dbReference type="ARBA" id="ARBA00007174"/>
    </source>
</evidence>
<gene>
    <name evidence="6 9" type="primary">msrB</name>
    <name evidence="9" type="ORF">KCG34_01660</name>
</gene>
<dbReference type="InterPro" id="IPR002579">
    <property type="entry name" value="Met_Sox_Rdtase_MsrB_dom"/>
</dbReference>
<dbReference type="InterPro" id="IPR028427">
    <property type="entry name" value="Met_Sox_Rdtase_MsrB"/>
</dbReference>
<dbReference type="EMBL" id="CP073078">
    <property type="protein sequence ID" value="QUD88622.1"/>
    <property type="molecule type" value="Genomic_DNA"/>
</dbReference>
<dbReference type="InterPro" id="IPR011057">
    <property type="entry name" value="Mss4-like_sf"/>
</dbReference>
<dbReference type="SUPFAM" id="SSF51316">
    <property type="entry name" value="Mss4-like"/>
    <property type="match status" value="1"/>
</dbReference>
<evidence type="ECO:0000313" key="10">
    <source>
        <dbReference type="Proteomes" id="UP000676409"/>
    </source>
</evidence>
<evidence type="ECO:0000313" key="9">
    <source>
        <dbReference type="EMBL" id="QUD88622.1"/>
    </source>
</evidence>
<feature type="binding site" evidence="6">
    <location>
        <position position="67"/>
    </location>
    <ligand>
        <name>Zn(2+)</name>
        <dbReference type="ChEBI" id="CHEBI:29105"/>
    </ligand>
</feature>
<dbReference type="GO" id="GO:0006979">
    <property type="term" value="P:response to oxidative stress"/>
    <property type="evidence" value="ECO:0007669"/>
    <property type="project" value="InterPro"/>
</dbReference>
<dbReference type="RefSeq" id="WP_211938672.1">
    <property type="nucleotide sequence ID" value="NZ_CP073078.1"/>
</dbReference>
<evidence type="ECO:0000256" key="5">
    <source>
        <dbReference type="ARBA" id="ARBA00048488"/>
    </source>
</evidence>
<feature type="active site" description="Nucleophile" evidence="6">
    <location>
        <position position="136"/>
    </location>
</feature>
<evidence type="ECO:0000256" key="4">
    <source>
        <dbReference type="ARBA" id="ARBA00023002"/>
    </source>
</evidence>
<dbReference type="AlphaFoldDB" id="A0A975IV46"/>
<dbReference type="HAMAP" id="MF_01400">
    <property type="entry name" value="MsrB"/>
    <property type="match status" value="1"/>
</dbReference>
<dbReference type="EC" id="1.8.4.12" evidence="6"/>
<feature type="binding site" evidence="6">
    <location>
        <position position="64"/>
    </location>
    <ligand>
        <name>Zn(2+)</name>
        <dbReference type="ChEBI" id="CHEBI:29105"/>
    </ligand>
</feature>
<feature type="binding site" evidence="6">
    <location>
        <position position="113"/>
    </location>
    <ligand>
        <name>Zn(2+)</name>
        <dbReference type="ChEBI" id="CHEBI:29105"/>
    </ligand>
</feature>